<organism evidence="3 4">
    <name type="scientific">Caulochytrium protostelioides</name>
    <dbReference type="NCBI Taxonomy" id="1555241"/>
    <lineage>
        <taxon>Eukaryota</taxon>
        <taxon>Fungi</taxon>
        <taxon>Fungi incertae sedis</taxon>
        <taxon>Chytridiomycota</taxon>
        <taxon>Chytridiomycota incertae sedis</taxon>
        <taxon>Chytridiomycetes</taxon>
        <taxon>Caulochytriales</taxon>
        <taxon>Caulochytriaceae</taxon>
        <taxon>Caulochytrium</taxon>
    </lineage>
</organism>
<dbReference type="GO" id="GO:0005737">
    <property type="term" value="C:cytoplasm"/>
    <property type="evidence" value="ECO:0007669"/>
    <property type="project" value="TreeGrafter"/>
</dbReference>
<feature type="region of interest" description="Disordered" evidence="1">
    <location>
        <begin position="151"/>
        <end position="172"/>
    </location>
</feature>
<dbReference type="EMBL" id="ML014247">
    <property type="protein sequence ID" value="RKO99926.1"/>
    <property type="molecule type" value="Genomic_DNA"/>
</dbReference>
<sequence>MASHVLVEVLNAPYQKTTIKTTPSMTIAEITRQACAALALGDPLRWQLSLGGLQHRRHAAPLQPSLSVRFAQIAPKSKLILAPASGSPAPRMASASASVSVSASVSASSSASASASTAALASTSHHAGAPASPTTAVAGSTASLAAATAPPLTPAAAPTPTTTTLTPAAAPGAGRPVTIAVQASDFPRLTVETTANATLWAVLRQAEAASDSAATRLNLTRREGYPPASSRGGGSGGQTLGGGNGSAPDAVADTSVRAESGGGGGGGGSVKRFFSKIANATHAPAATYMTPVCIVANREIGTVEALASTTLADVGFDGVGPGGRRGLLRVLHRYADQRLQLLQLL</sequence>
<gene>
    <name evidence="3" type="ORF">CXG81DRAFT_27352</name>
</gene>
<proteinExistence type="predicted"/>
<dbReference type="STRING" id="1555241.A0A4P9X4D2"/>
<feature type="compositionally biased region" description="Gly residues" evidence="1">
    <location>
        <begin position="231"/>
        <end position="245"/>
    </location>
</feature>
<accession>A0A4P9X4D2</accession>
<dbReference type="PANTHER" id="PTHR46467:SF1">
    <property type="entry name" value="TETHER CONTAINING UBX DOMAIN FOR GLUT4"/>
    <property type="match status" value="1"/>
</dbReference>
<dbReference type="InterPro" id="IPR021569">
    <property type="entry name" value="TUG-UBL1"/>
</dbReference>
<feature type="region of interest" description="Disordered" evidence="1">
    <location>
        <begin position="211"/>
        <end position="266"/>
    </location>
</feature>
<evidence type="ECO:0000313" key="3">
    <source>
        <dbReference type="EMBL" id="RKO99926.1"/>
    </source>
</evidence>
<dbReference type="Gene3D" id="3.10.20.90">
    <property type="entry name" value="Phosphatidylinositol 3-kinase Catalytic Subunit, Chain A, domain 1"/>
    <property type="match status" value="1"/>
</dbReference>
<evidence type="ECO:0000313" key="4">
    <source>
        <dbReference type="Proteomes" id="UP000274922"/>
    </source>
</evidence>
<evidence type="ECO:0000259" key="2">
    <source>
        <dbReference type="Pfam" id="PF11470"/>
    </source>
</evidence>
<feature type="domain" description="TUG ubiquitin-like" evidence="2">
    <location>
        <begin position="14"/>
        <end position="81"/>
    </location>
</feature>
<name>A0A4P9X4D2_9FUNG</name>
<reference evidence="4" key="1">
    <citation type="journal article" date="2018" name="Nat. Microbiol.">
        <title>Leveraging single-cell genomics to expand the fungal tree of life.</title>
        <authorList>
            <person name="Ahrendt S.R."/>
            <person name="Quandt C.A."/>
            <person name="Ciobanu D."/>
            <person name="Clum A."/>
            <person name="Salamov A."/>
            <person name="Andreopoulos B."/>
            <person name="Cheng J.F."/>
            <person name="Woyke T."/>
            <person name="Pelin A."/>
            <person name="Henrissat B."/>
            <person name="Reynolds N.K."/>
            <person name="Benny G.L."/>
            <person name="Smith M.E."/>
            <person name="James T.Y."/>
            <person name="Grigoriev I.V."/>
        </authorList>
    </citation>
    <scope>NUCLEOTIDE SEQUENCE [LARGE SCALE GENOMIC DNA]</scope>
    <source>
        <strain evidence="4">ATCC 52028</strain>
    </source>
</reference>
<dbReference type="Pfam" id="PF11470">
    <property type="entry name" value="TUG-UBL1"/>
    <property type="match status" value="1"/>
</dbReference>
<dbReference type="AlphaFoldDB" id="A0A4P9X4D2"/>
<dbReference type="GO" id="GO:0012506">
    <property type="term" value="C:vesicle membrane"/>
    <property type="evidence" value="ECO:0007669"/>
    <property type="project" value="TreeGrafter"/>
</dbReference>
<dbReference type="PANTHER" id="PTHR46467">
    <property type="entry name" value="TETHER CONTAINING UBX DOMAIN FOR GLUT4"/>
    <property type="match status" value="1"/>
</dbReference>
<dbReference type="GO" id="GO:0005634">
    <property type="term" value="C:nucleus"/>
    <property type="evidence" value="ECO:0007669"/>
    <property type="project" value="TreeGrafter"/>
</dbReference>
<keyword evidence="4" id="KW-1185">Reference proteome</keyword>
<protein>
    <recommendedName>
        <fullName evidence="2">TUG ubiquitin-like domain-containing protein</fullName>
    </recommendedName>
</protein>
<evidence type="ECO:0000256" key="1">
    <source>
        <dbReference type="SAM" id="MobiDB-lite"/>
    </source>
</evidence>
<dbReference type="Proteomes" id="UP000274922">
    <property type="component" value="Unassembled WGS sequence"/>
</dbReference>
<dbReference type="OrthoDB" id="440781at2759"/>
<dbReference type="GO" id="GO:0006886">
    <property type="term" value="P:intracellular protein transport"/>
    <property type="evidence" value="ECO:0007669"/>
    <property type="project" value="TreeGrafter"/>
</dbReference>